<reference evidence="1" key="2">
    <citation type="journal article" date="2020" name="Nat. Commun.">
        <title>Large-scale genome sequencing of mycorrhizal fungi provides insights into the early evolution of symbiotic traits.</title>
        <authorList>
            <person name="Miyauchi S."/>
            <person name="Kiss E."/>
            <person name="Kuo A."/>
            <person name="Drula E."/>
            <person name="Kohler A."/>
            <person name="Sanchez-Garcia M."/>
            <person name="Morin E."/>
            <person name="Andreopoulos B."/>
            <person name="Barry K.W."/>
            <person name="Bonito G."/>
            <person name="Buee M."/>
            <person name="Carver A."/>
            <person name="Chen C."/>
            <person name="Cichocki N."/>
            <person name="Clum A."/>
            <person name="Culley D."/>
            <person name="Crous P.W."/>
            <person name="Fauchery L."/>
            <person name="Girlanda M."/>
            <person name="Hayes R.D."/>
            <person name="Keri Z."/>
            <person name="LaButti K."/>
            <person name="Lipzen A."/>
            <person name="Lombard V."/>
            <person name="Magnuson J."/>
            <person name="Maillard F."/>
            <person name="Murat C."/>
            <person name="Nolan M."/>
            <person name="Ohm R.A."/>
            <person name="Pangilinan J."/>
            <person name="Pereira M.F."/>
            <person name="Perotto S."/>
            <person name="Peter M."/>
            <person name="Pfister S."/>
            <person name="Riley R."/>
            <person name="Sitrit Y."/>
            <person name="Stielow J.B."/>
            <person name="Szollosi G."/>
            <person name="Zifcakova L."/>
            <person name="Stursova M."/>
            <person name="Spatafora J.W."/>
            <person name="Tedersoo L."/>
            <person name="Vaario L.M."/>
            <person name="Yamada A."/>
            <person name="Yan M."/>
            <person name="Wang P."/>
            <person name="Xu J."/>
            <person name="Bruns T."/>
            <person name="Baldrian P."/>
            <person name="Vilgalys R."/>
            <person name="Dunand C."/>
            <person name="Henrissat B."/>
            <person name="Grigoriev I.V."/>
            <person name="Hibbett D."/>
            <person name="Nagy L.G."/>
            <person name="Martin F.M."/>
        </authorList>
    </citation>
    <scope>NUCLEOTIDE SEQUENCE</scope>
    <source>
        <strain evidence="1">P2</strain>
    </source>
</reference>
<evidence type="ECO:0000313" key="2">
    <source>
        <dbReference type="Proteomes" id="UP000886501"/>
    </source>
</evidence>
<dbReference type="Proteomes" id="UP000886501">
    <property type="component" value="Unassembled WGS sequence"/>
</dbReference>
<organism evidence="1 2">
    <name type="scientific">Thelephora ganbajun</name>
    <name type="common">Ganba fungus</name>
    <dbReference type="NCBI Taxonomy" id="370292"/>
    <lineage>
        <taxon>Eukaryota</taxon>
        <taxon>Fungi</taxon>
        <taxon>Dikarya</taxon>
        <taxon>Basidiomycota</taxon>
        <taxon>Agaricomycotina</taxon>
        <taxon>Agaricomycetes</taxon>
        <taxon>Thelephorales</taxon>
        <taxon>Thelephoraceae</taxon>
        <taxon>Thelephora</taxon>
    </lineage>
</organism>
<gene>
    <name evidence="1" type="ORF">BDM02DRAFT_64868</name>
</gene>
<name>A0ACB6ZXE8_THEGA</name>
<keyword evidence="2" id="KW-1185">Reference proteome</keyword>
<sequence>MRPSIYIILCLLSASSSEATLVSRTANRIHHAAVRRSARLARDIRSILSNVLIDQPIIGPDSGNRVYCVANPSGTVHKSTSSTPTPTSGGNGVIVSSITSGSSSSRRPSPTSTSGGGPVSTFTSDWKLAETREGASFFDGWDFWSSSDPTHGIVDYLTLQDAQSNGLIGMNSDGNVLMKVETTGKIPGNRKSVRIHSKNIFNGGLLILDSVHMPAGCGTWPAFWSNGPNWPAGGEIDIIEGVNDYTNNQATLHTNPGCGLASTDPRALSISGTLVGGMDCAVGSTSNQGCGVRANSNTTYGAGFNRIGGGVYAMQWDSSGISVFFFPRGSIPADIVAEAPQPSTWGLAMARWPAINCDPFKFFYDNIAILDTTLCGDWAAGVWSSSGIPGQEQSCAARTGFATCEDFVRNSGHAFQEAYWEIKSYKRYQKN</sequence>
<reference evidence="1" key="1">
    <citation type="submission" date="2019-10" db="EMBL/GenBank/DDBJ databases">
        <authorList>
            <consortium name="DOE Joint Genome Institute"/>
            <person name="Kuo A."/>
            <person name="Miyauchi S."/>
            <person name="Kiss E."/>
            <person name="Drula E."/>
            <person name="Kohler A."/>
            <person name="Sanchez-Garcia M."/>
            <person name="Andreopoulos B."/>
            <person name="Barry K.W."/>
            <person name="Bonito G."/>
            <person name="Buee M."/>
            <person name="Carver A."/>
            <person name="Chen C."/>
            <person name="Cichocki N."/>
            <person name="Clum A."/>
            <person name="Culley D."/>
            <person name="Crous P.W."/>
            <person name="Fauchery L."/>
            <person name="Girlanda M."/>
            <person name="Hayes R."/>
            <person name="Keri Z."/>
            <person name="Labutti K."/>
            <person name="Lipzen A."/>
            <person name="Lombard V."/>
            <person name="Magnuson J."/>
            <person name="Maillard F."/>
            <person name="Morin E."/>
            <person name="Murat C."/>
            <person name="Nolan M."/>
            <person name="Ohm R."/>
            <person name="Pangilinan J."/>
            <person name="Pereira M."/>
            <person name="Perotto S."/>
            <person name="Peter M."/>
            <person name="Riley R."/>
            <person name="Sitrit Y."/>
            <person name="Stielow B."/>
            <person name="Szollosi G."/>
            <person name="Zifcakova L."/>
            <person name="Stursova M."/>
            <person name="Spatafora J.W."/>
            <person name="Tedersoo L."/>
            <person name="Vaario L.-M."/>
            <person name="Yamada A."/>
            <person name="Yan M."/>
            <person name="Wang P."/>
            <person name="Xu J."/>
            <person name="Bruns T."/>
            <person name="Baldrian P."/>
            <person name="Vilgalys R."/>
            <person name="Henrissat B."/>
            <person name="Grigoriev I.V."/>
            <person name="Hibbett D."/>
            <person name="Nagy L.G."/>
            <person name="Martin F.M."/>
        </authorList>
    </citation>
    <scope>NUCLEOTIDE SEQUENCE</scope>
    <source>
        <strain evidence="1">P2</strain>
    </source>
</reference>
<dbReference type="EMBL" id="MU117961">
    <property type="protein sequence ID" value="KAF9654282.1"/>
    <property type="molecule type" value="Genomic_DNA"/>
</dbReference>
<comment type="caution">
    <text evidence="1">The sequence shown here is derived from an EMBL/GenBank/DDBJ whole genome shotgun (WGS) entry which is preliminary data.</text>
</comment>
<evidence type="ECO:0000313" key="1">
    <source>
        <dbReference type="EMBL" id="KAF9654282.1"/>
    </source>
</evidence>
<accession>A0ACB6ZXE8</accession>
<protein>
    <submittedName>
        <fullName evidence="1">Glycoside hydrolase family 16 protein</fullName>
    </submittedName>
</protein>
<proteinExistence type="predicted"/>
<keyword evidence="1" id="KW-0378">Hydrolase</keyword>